<protein>
    <submittedName>
        <fullName evidence="3">Sec7 domain-containing protein</fullName>
    </submittedName>
</protein>
<dbReference type="InterPro" id="IPR035999">
    <property type="entry name" value="Sec7_dom_sf"/>
</dbReference>
<dbReference type="GO" id="GO:0016192">
    <property type="term" value="P:vesicle-mediated transport"/>
    <property type="evidence" value="ECO:0007669"/>
    <property type="project" value="UniProtKB-ARBA"/>
</dbReference>
<evidence type="ECO:0000313" key="4">
    <source>
        <dbReference type="Proteomes" id="UP000239560"/>
    </source>
</evidence>
<feature type="region of interest" description="Disordered" evidence="1">
    <location>
        <begin position="285"/>
        <end position="339"/>
    </location>
</feature>
<dbReference type="Pfam" id="PF23325">
    <property type="entry name" value="TPR_28"/>
    <property type="match status" value="1"/>
</dbReference>
<dbReference type="FunFam" id="1.10.1000.11:FF:000002">
    <property type="entry name" value="Cytohesin 1"/>
    <property type="match status" value="1"/>
</dbReference>
<dbReference type="OrthoDB" id="10258608at2759"/>
<feature type="compositionally biased region" description="Polar residues" evidence="1">
    <location>
        <begin position="483"/>
        <end position="500"/>
    </location>
</feature>
<dbReference type="GO" id="GO:0032012">
    <property type="term" value="P:regulation of ARF protein signal transduction"/>
    <property type="evidence" value="ECO:0007669"/>
    <property type="project" value="InterPro"/>
</dbReference>
<dbReference type="InterPro" id="IPR056604">
    <property type="entry name" value="GBF1-like_TPR"/>
</dbReference>
<dbReference type="PANTHER" id="PTHR10663:SF388">
    <property type="entry name" value="GOLGI-SPECIFIC BREFELDIN A-RESISTANCE GUANINE NUCLEOTIDE EXCHANGE FACTOR 1"/>
    <property type="match status" value="1"/>
</dbReference>
<dbReference type="PANTHER" id="PTHR10663">
    <property type="entry name" value="GUANYL-NUCLEOTIDE EXCHANGE FACTOR"/>
    <property type="match status" value="1"/>
</dbReference>
<dbReference type="InterPro" id="IPR016024">
    <property type="entry name" value="ARM-type_fold"/>
</dbReference>
<dbReference type="PROSITE" id="PS50190">
    <property type="entry name" value="SEC7"/>
    <property type="match status" value="1"/>
</dbReference>
<dbReference type="GO" id="GO:0005085">
    <property type="term" value="F:guanyl-nucleotide exchange factor activity"/>
    <property type="evidence" value="ECO:0007669"/>
    <property type="project" value="InterPro"/>
</dbReference>
<feature type="compositionally biased region" description="Low complexity" evidence="1">
    <location>
        <begin position="309"/>
        <end position="325"/>
    </location>
</feature>
<accession>A0A2T0ACF8</accession>
<name>A0A2T0ACF8_RHOTO</name>
<evidence type="ECO:0000256" key="1">
    <source>
        <dbReference type="SAM" id="MobiDB-lite"/>
    </source>
</evidence>
<evidence type="ECO:0000259" key="2">
    <source>
        <dbReference type="PROSITE" id="PS50190"/>
    </source>
</evidence>
<dbReference type="SUPFAM" id="SSF48371">
    <property type="entry name" value="ARM repeat"/>
    <property type="match status" value="1"/>
</dbReference>
<dbReference type="Gene3D" id="1.10.1000.11">
    <property type="entry name" value="Arf Nucleotide-binding Site Opener,domain 2"/>
    <property type="match status" value="1"/>
</dbReference>
<dbReference type="Gene3D" id="1.10.220.20">
    <property type="match status" value="1"/>
</dbReference>
<comment type="caution">
    <text evidence="3">The sequence shown here is derived from an EMBL/GenBank/DDBJ whole genome shotgun (WGS) entry which is preliminary data.</text>
</comment>
<feature type="compositionally biased region" description="Polar residues" evidence="1">
    <location>
        <begin position="1573"/>
        <end position="1582"/>
    </location>
</feature>
<dbReference type="Pfam" id="PF12783">
    <property type="entry name" value="Sec7-like_HUS"/>
    <property type="match status" value="1"/>
</dbReference>
<dbReference type="EMBL" id="LCTV02000004">
    <property type="protein sequence ID" value="PRQ75681.1"/>
    <property type="molecule type" value="Genomic_DNA"/>
</dbReference>
<dbReference type="Pfam" id="PF01369">
    <property type="entry name" value="Sec7"/>
    <property type="match status" value="1"/>
</dbReference>
<feature type="domain" description="SEC7" evidence="2">
    <location>
        <begin position="611"/>
        <end position="801"/>
    </location>
</feature>
<dbReference type="SUPFAM" id="SSF48425">
    <property type="entry name" value="Sec7 domain"/>
    <property type="match status" value="1"/>
</dbReference>
<sequence>MTATLQDGGLARPGGLAEEASAFSVEVPRANLIHAEILAVTSAMRKNQRWASAAAYTPYPLLASHRLNGSEGVGGSGMSQAGSLFKGRSGDSQSRRRDESLGLMEGFAVLKMRLRDMADTDEVDAAALLQPFLEVVRSPETSGPITATALSSIDKFITFSVLTPSSPNLAIAMAQLSSAGTHCKFEASDSVSDEVVLLKILDVLRNCLTGRLGQVLSDESVCEMMETGLSMCCQMRLSEMLRRSAERTMQAMVAAVFSRLRFIPAEDDEATPDGANLSSNASMYEVSADQSAPGGPKMAAPDPRSAKIPAAGPATPTSAPAYAEAGRGPEDGMSKADGEPVDEEIEIAPFGLASIQELLRVLISLLNPHDQQHTDTMRLMALGLLNIAFEVGGRSIGKFPTLRMMVADHLCKHLFQLARSDHPQILSTSLRVITNIFDTMRSHLKLQQELFLSFLLDRLILPNAPPNVRKADLETELDRATWAQDSADSTASARPSTPLSASVREKDRDRAGPSAESRALMLEILGHFVRGKYSMVDLWVNYDCNIEGEDLYERLVKFLSRGVYPQAQGPSYQQDSSQMVCLDTLLDLVAHMAARLDEQSDASLPAGLADEVAKSKANKRILLEGAAAFNLKPKVGLKFLEEHGIIYNDASMPRAESLARFFKTTPRLDKRLLGDFISRPDQLDVLRAFMHLMDFEGKIICDAMRELLEAFRLPGESQQINRIAETFAEVYFATHPPEIKSQDATYVLAYSVIMLNTDLHSPQVRKRMDLEAYSRNLRGVNDNENFDPEYLKSIYESIRKREIVLPEEHQNQVGFEYGWKELLRRSRRNGPLTSNPTNAFDRGMFSIAWKPIVSATCYAFASFRDDYMIQRAIGSINHCAALAARFDMPEVFDFLILSLSRVSGLVQAPAEASEVGNFPVVDVEGQKITVSPLAVRFGMNVKAQLAAVVLFAIANNNGRSIRKGWSQIFEIYQTLFTHSLLPPSMLMMEDFLSGTSAIPLKPKTAPTPREERRGDGGLLSTLSSYLLSPYGPSGDMAGTDFTDDDVETTLSAVDCIASCHVDELYSQIFDLKGDALVAPVQILFDLVHRITIDRVRTRSGSGSVPNSPQININASRVQLPYDPAAVLLLEIATSIVTRSQDYLTELWPTTFDFLSRLIAHANSFSSLFNERVVAALLRLIAEVIKIDELRDSCFLALDMLRSLSPPVLSSVAEPLMAGLSRVFLENAARVHSTTEWNLLFALFSATAQQEEAAKISMDLLRQLASGQLGTSLHADNYAAFLQTLAGFAHVAPSNKASDNANDEATLARGLQIVDVLREVQASIPNLIATSTLSPARAWEAAWIPLLSAYAQLCLNPARELRQSAITSLQRTLLAPEILQNDDVDLTIIFERVFFPLLEELLKPQVFRRDPEGMGETRLRASALLCKIFLQYLTQLSERQGMQTMTELWLKILGYQDRFMHSGRRDQMYEAVPELLKNVLLVMNASGFLLPPYAEGRTEAQARLFDLTFNRIEPFLPELQRELFPPPRVPVPFSNPSSGQPPAPAPLQPAPSSVHPPPVSRPNPADTPYDSEPLSPQTQPQESQGREAYSSAQTVDMFGP</sequence>
<feature type="compositionally biased region" description="Basic and acidic residues" evidence="1">
    <location>
        <begin position="327"/>
        <end position="338"/>
    </location>
</feature>
<feature type="region of interest" description="Disordered" evidence="1">
    <location>
        <begin position="72"/>
        <end position="99"/>
    </location>
</feature>
<feature type="region of interest" description="Disordered" evidence="1">
    <location>
        <begin position="1526"/>
        <end position="1599"/>
    </location>
</feature>
<organism evidence="3 4">
    <name type="scientific">Rhodotorula toruloides</name>
    <name type="common">Yeast</name>
    <name type="synonym">Rhodosporidium toruloides</name>
    <dbReference type="NCBI Taxonomy" id="5286"/>
    <lineage>
        <taxon>Eukaryota</taxon>
        <taxon>Fungi</taxon>
        <taxon>Dikarya</taxon>
        <taxon>Basidiomycota</taxon>
        <taxon>Pucciniomycotina</taxon>
        <taxon>Microbotryomycetes</taxon>
        <taxon>Sporidiobolales</taxon>
        <taxon>Sporidiobolaceae</taxon>
        <taxon>Rhodotorula</taxon>
    </lineage>
</organism>
<reference evidence="3 4" key="1">
    <citation type="journal article" date="2018" name="Elife">
        <title>Functional genomics of lipid metabolism in the oleaginous yeast Rhodosporidium toruloides.</title>
        <authorList>
            <person name="Coradetti S.T."/>
            <person name="Pinel D."/>
            <person name="Geiselman G."/>
            <person name="Ito M."/>
            <person name="Mondo S."/>
            <person name="Reilly M.C."/>
            <person name="Cheng Y.F."/>
            <person name="Bauer S."/>
            <person name="Grigoriev I."/>
            <person name="Gladden J.M."/>
            <person name="Simmons B.A."/>
            <person name="Brem R."/>
            <person name="Arkin A.P."/>
            <person name="Skerker J.M."/>
        </authorList>
    </citation>
    <scope>NUCLEOTIDE SEQUENCE [LARGE SCALE GENOMIC DNA]</scope>
    <source>
        <strain evidence="3 4">NBRC 0880</strain>
    </source>
</reference>
<dbReference type="Proteomes" id="UP000239560">
    <property type="component" value="Unassembled WGS sequence"/>
</dbReference>
<dbReference type="InterPro" id="IPR032691">
    <property type="entry name" value="Mon2/Sec7/BIG1-like_HUS"/>
</dbReference>
<feature type="compositionally biased region" description="Pro residues" evidence="1">
    <location>
        <begin position="1538"/>
        <end position="1560"/>
    </location>
</feature>
<dbReference type="GO" id="GO:0005794">
    <property type="term" value="C:Golgi apparatus"/>
    <property type="evidence" value="ECO:0007669"/>
    <property type="project" value="UniProtKB-ARBA"/>
</dbReference>
<evidence type="ECO:0000313" key="3">
    <source>
        <dbReference type="EMBL" id="PRQ75681.1"/>
    </source>
</evidence>
<dbReference type="InterPro" id="IPR000904">
    <property type="entry name" value="Sec7_dom"/>
</dbReference>
<dbReference type="InterPro" id="IPR023394">
    <property type="entry name" value="Sec7_C_sf"/>
</dbReference>
<proteinExistence type="predicted"/>
<gene>
    <name evidence="3" type="ORF">AAT19DRAFT_13738</name>
</gene>
<feature type="region of interest" description="Disordered" evidence="1">
    <location>
        <begin position="483"/>
        <end position="514"/>
    </location>
</feature>
<dbReference type="CDD" id="cd00171">
    <property type="entry name" value="Sec7"/>
    <property type="match status" value="1"/>
</dbReference>
<dbReference type="SMART" id="SM00222">
    <property type="entry name" value="Sec7"/>
    <property type="match status" value="1"/>
</dbReference>